<organism evidence="2 3">
    <name type="scientific">Hazenella coriacea</name>
    <dbReference type="NCBI Taxonomy" id="1179467"/>
    <lineage>
        <taxon>Bacteria</taxon>
        <taxon>Bacillati</taxon>
        <taxon>Bacillota</taxon>
        <taxon>Bacilli</taxon>
        <taxon>Bacillales</taxon>
        <taxon>Thermoactinomycetaceae</taxon>
        <taxon>Hazenella</taxon>
    </lineage>
</organism>
<gene>
    <name evidence="2" type="ORF">EDD58_10376</name>
</gene>
<comment type="similarity">
    <text evidence="1">Belongs to the UPF0637 family.</text>
</comment>
<keyword evidence="3" id="KW-1185">Reference proteome</keyword>
<dbReference type="Pfam" id="PF06335">
    <property type="entry name" value="DUF1054"/>
    <property type="match status" value="1"/>
</dbReference>
<protein>
    <recommendedName>
        <fullName evidence="1">UPF0637 protein EDD58_10376</fullName>
    </recommendedName>
</protein>
<dbReference type="InterPro" id="IPR053707">
    <property type="entry name" value="UPF0637_domain_sf"/>
</dbReference>
<dbReference type="HAMAP" id="MF_01851">
    <property type="entry name" value="UPF0637"/>
    <property type="match status" value="1"/>
</dbReference>
<dbReference type="InterPro" id="IPR009403">
    <property type="entry name" value="UPF0637"/>
</dbReference>
<evidence type="ECO:0000256" key="1">
    <source>
        <dbReference type="HAMAP-Rule" id="MF_01851"/>
    </source>
</evidence>
<dbReference type="RefSeq" id="WP_165875844.1">
    <property type="nucleotide sequence ID" value="NZ_SMAG01000003.1"/>
</dbReference>
<evidence type="ECO:0000313" key="2">
    <source>
        <dbReference type="EMBL" id="TCS94664.1"/>
    </source>
</evidence>
<comment type="caution">
    <text evidence="2">The sequence shown here is derived from an EMBL/GenBank/DDBJ whole genome shotgun (WGS) entry which is preliminary data.</text>
</comment>
<dbReference type="SUPFAM" id="SSF142913">
    <property type="entry name" value="YktB/PF0168-like"/>
    <property type="match status" value="1"/>
</dbReference>
<dbReference type="EMBL" id="SMAG01000003">
    <property type="protein sequence ID" value="TCS94664.1"/>
    <property type="molecule type" value="Genomic_DNA"/>
</dbReference>
<name>A0A4R3L8X0_9BACL</name>
<dbReference type="Proteomes" id="UP000294937">
    <property type="component" value="Unassembled WGS sequence"/>
</dbReference>
<evidence type="ECO:0000313" key="3">
    <source>
        <dbReference type="Proteomes" id="UP000294937"/>
    </source>
</evidence>
<accession>A0A4R3L8X0</accession>
<sequence length="208" mass="24517">MTLPVLTSEDFAVFQIAGLENRMESLKRQIRPKFEIIGEQMSPFLTMLVQEPVSVHIAKHARRTVNPPEETWLAWSTNKRGYKAHPHFQFGLRDTYAFIWFALIYECQQKSSFARNLKSQFDQVWHQIPDTFYISQDHTKDEVIQKKEMNDEQVHKMLDRLEKVKKAEFLCGQVISRQEATQLNGEQLLKKIESTFQTVHPLYQLSFV</sequence>
<dbReference type="Gene3D" id="3.30.930.20">
    <property type="entry name" value="Protein of unknown function DUF1054"/>
    <property type="match status" value="1"/>
</dbReference>
<dbReference type="PIRSF" id="PIRSF021332">
    <property type="entry name" value="DUF1054"/>
    <property type="match status" value="1"/>
</dbReference>
<reference evidence="2 3" key="1">
    <citation type="submission" date="2019-03" db="EMBL/GenBank/DDBJ databases">
        <title>Genomic Encyclopedia of Type Strains, Phase IV (KMG-IV): sequencing the most valuable type-strain genomes for metagenomic binning, comparative biology and taxonomic classification.</title>
        <authorList>
            <person name="Goeker M."/>
        </authorList>
    </citation>
    <scope>NUCLEOTIDE SEQUENCE [LARGE SCALE GENOMIC DNA]</scope>
    <source>
        <strain evidence="2 3">DSM 45707</strain>
    </source>
</reference>
<dbReference type="AlphaFoldDB" id="A0A4R3L8X0"/>
<proteinExistence type="inferred from homology"/>